<proteinExistence type="predicted"/>
<dbReference type="EMBL" id="MW057861">
    <property type="protein sequence ID" value="QPI18531.1"/>
    <property type="molecule type" value="Genomic_DNA"/>
</dbReference>
<dbReference type="GeneID" id="77951641"/>
<organism evidence="1 2">
    <name type="scientific">Providencia phage PSTCR7</name>
    <dbReference type="NCBI Taxonomy" id="2783549"/>
    <lineage>
        <taxon>Viruses</taxon>
        <taxon>Duplodnaviria</taxon>
        <taxon>Heunggongvirae</taxon>
        <taxon>Uroviricota</taxon>
        <taxon>Caudoviricetes</taxon>
        <taxon>Craquatrovirus</taxon>
        <taxon>Craquatrovirus PSTCR7</taxon>
    </lineage>
</organism>
<dbReference type="KEGG" id="vg:77951641"/>
<accession>A0A7S9XF75</accession>
<dbReference type="Proteomes" id="UP000594422">
    <property type="component" value="Segment"/>
</dbReference>
<name>A0A7S9XF75_9CAUD</name>
<evidence type="ECO:0000313" key="2">
    <source>
        <dbReference type="Proteomes" id="UP000594422"/>
    </source>
</evidence>
<evidence type="ECO:0000313" key="1">
    <source>
        <dbReference type="EMBL" id="QPI18531.1"/>
    </source>
</evidence>
<keyword evidence="2" id="KW-1185">Reference proteome</keyword>
<sequence length="194" mass="21279">MEWPAELLPSSCTLKLKSNSSAFTSPLSGATQTVAYPGSKWVMELTFNDQDQDEIDMLNVIIAQLNGKAGRIYLWDFSKPGSQPLGSPVIKESYNSSLRISTKGWQPNKTVLKRGSWISINNRMTLVVNNVVSNAQGEALIDVSPPLIVRPTAGQKIETLMPKSKFMLQEDENGGSREPGITGSFSLSFIEDIN</sequence>
<protein>
    <submittedName>
        <fullName evidence="1">Uncharacterized protein</fullName>
    </submittedName>
</protein>
<reference evidence="1 2" key="1">
    <citation type="submission" date="2020-10" db="EMBL/GenBank/DDBJ databases">
        <title>Novel bacteriophages targeting Providencia spp. as potential agents for phage therapy.</title>
        <authorList>
            <person name="Rakov C."/>
            <person name="Alkalay-Oren S."/>
            <person name="Coppenhagen-Glazer S."/>
            <person name="Hazan R."/>
        </authorList>
    </citation>
    <scope>NUCLEOTIDE SEQUENCE [LARGE SCALE GENOMIC DNA]</scope>
</reference>
<dbReference type="RefSeq" id="YP_010675318.1">
    <property type="nucleotide sequence ID" value="NC_071001.1"/>
</dbReference>